<dbReference type="Pfam" id="PF13569">
    <property type="entry name" value="DUF4132"/>
    <property type="match status" value="1"/>
</dbReference>
<proteinExistence type="predicted"/>
<feature type="domain" description="WGR" evidence="1">
    <location>
        <begin position="1"/>
        <end position="82"/>
    </location>
</feature>
<dbReference type="InterPro" id="IPR049809">
    <property type="entry name" value="YehF/YfeS-like_WGR"/>
</dbReference>
<dbReference type="RefSeq" id="WP_092048411.1">
    <property type="nucleotide sequence ID" value="NZ_FOQD01000004.1"/>
</dbReference>
<dbReference type="STRING" id="1576369.SAMN05421753_10435"/>
<dbReference type="InterPro" id="IPR025406">
    <property type="entry name" value="DUF4132"/>
</dbReference>
<dbReference type="AlphaFoldDB" id="A0A1I3E172"/>
<dbReference type="InterPro" id="IPR008893">
    <property type="entry name" value="WGR_domain"/>
</dbReference>
<keyword evidence="2" id="KW-0238">DNA-binding</keyword>
<dbReference type="InterPro" id="IPR050458">
    <property type="entry name" value="LolB"/>
</dbReference>
<dbReference type="EMBL" id="FOQD01000004">
    <property type="protein sequence ID" value="SFH92653.1"/>
    <property type="molecule type" value="Genomic_DNA"/>
</dbReference>
<dbReference type="InterPro" id="IPR036930">
    <property type="entry name" value="WGR_dom_sf"/>
</dbReference>
<dbReference type="Gene3D" id="2.20.140.10">
    <property type="entry name" value="WGR domain"/>
    <property type="match status" value="1"/>
</dbReference>
<dbReference type="OrthoDB" id="9767858at2"/>
<name>A0A1I3E172_9PLAN</name>
<keyword evidence="3" id="KW-1185">Reference proteome</keyword>
<gene>
    <name evidence="2" type="ORF">SAMN05421753_10435</name>
</gene>
<evidence type="ECO:0000313" key="2">
    <source>
        <dbReference type="EMBL" id="SFH92653.1"/>
    </source>
</evidence>
<evidence type="ECO:0000259" key="1">
    <source>
        <dbReference type="PROSITE" id="PS51977"/>
    </source>
</evidence>
<dbReference type="PANTHER" id="PTHR30634:SF13">
    <property type="entry name" value="PROTEIN YEHF"/>
    <property type="match status" value="1"/>
</dbReference>
<organism evidence="2 3">
    <name type="scientific">Planctomicrobium piriforme</name>
    <dbReference type="NCBI Taxonomy" id="1576369"/>
    <lineage>
        <taxon>Bacteria</taxon>
        <taxon>Pseudomonadati</taxon>
        <taxon>Planctomycetota</taxon>
        <taxon>Planctomycetia</taxon>
        <taxon>Planctomycetales</taxon>
        <taxon>Planctomycetaceae</taxon>
        <taxon>Planctomicrobium</taxon>
    </lineage>
</organism>
<dbReference type="PROSITE" id="PS51977">
    <property type="entry name" value="WGR"/>
    <property type="match status" value="1"/>
</dbReference>
<protein>
    <submittedName>
        <fullName evidence="2">WGR domain-containing protein, predicted DNA-binding domain in MolR</fullName>
    </submittedName>
</protein>
<reference evidence="3" key="1">
    <citation type="submission" date="2016-10" db="EMBL/GenBank/DDBJ databases">
        <authorList>
            <person name="Varghese N."/>
            <person name="Submissions S."/>
        </authorList>
    </citation>
    <scope>NUCLEOTIDE SEQUENCE [LARGE SCALE GENOMIC DNA]</scope>
    <source>
        <strain evidence="3">DSM 26348</strain>
    </source>
</reference>
<sequence>MVTASRSLEFSDGSSNKFWNIELNGTEHTVTFGKIGTSGQSQTKNFGSEDEAKKSYDKLVAEKSKKGYVDKAGATGASATKLTASKPAAPKVTAKTTATSHADDAALTVASPTVSTPVASTLTADVDLGISREFDLTVEDWGHAHFRRSSRHERGTAAPFDIAHCTAKLAKLKTNTYGWEVRWDDLRLPPAISREEAHFWLVAITEWSGRETALDKFAENLAKPKKPYDGKLTVDQAWTMLMEKKRSLAAPVGLSLVMLFGSDGYVQLMLEHPEIQGRDYEVSRIESVLLEGFVRYVLPYLDDKDSEKIKKQIAKNWDPTQTPSSFYERFPFAYYLAAVLGMPDHVYQVTSQLEPQRYLGDEWTDHYQRPQDLVLGLGNPELIASEWRRLHLKMRSGNDVRRFVGCTEDTALDCVVQSVLKQTNKDACEEQLKALALVRTPTAAVAMLECKLSAKVPSPARDWLDKNVGRSIVGLVETAAGTGKMADAAVEYLRGAKAKGFGSAIQAAIKSCPNPIATAKVQAEVLDYETKTYQPLDAKSTPEWLSEAVNAVGKIKAKRLPGWASAATLPPLCIGEKRLNDEQTALVLQLLAAAPMTTKHPLLTALRDNLPRATRDEFAWGLFRVWQEDGFPSKDKWAMGAIGHLGDDGCVLKLTPMIRVWPGESQHARAVFGLECLRAIGSSVALMQLSGIAQKMKFKGLKTKAEQFVGEIAKERGLTRDELEDRVVPDCGLDEQGKRTFSFGPRSFSFVLTGDLKPMVRDEAGKLRPNLPDPNAKDDAAIAKESLAEWKLLKKQIKDVATIQAGRLEQSMVTGRRWKAEDYEELLVRHPLMTHLVQKVVWAGFDAQGNRLMTFRVTEERDYADPEDHSLSLGQVVTVGVIHPLQMTEAERESWGQVLGDYEIVSPFPQLSRLSYSLEPGEESEDDIQRYNSVRLAAPTLVFGLEKMNWVRGVGLDGGGFDEHSKQFPAANVTAVCCYSGTVGMGYIDPNENLQIEGIYFCSGLRPPSGYGGWHYGSNSKDARIKLKDVPPVVISEVIADMQVLKSKAK</sequence>
<dbReference type="Pfam" id="PF05406">
    <property type="entry name" value="WGR"/>
    <property type="match status" value="1"/>
</dbReference>
<dbReference type="SMART" id="SM00773">
    <property type="entry name" value="WGR"/>
    <property type="match status" value="1"/>
</dbReference>
<dbReference type="SUPFAM" id="SSF142921">
    <property type="entry name" value="WGR domain-like"/>
    <property type="match status" value="1"/>
</dbReference>
<dbReference type="CDD" id="cd07996">
    <property type="entry name" value="WGR_MMR_like"/>
    <property type="match status" value="1"/>
</dbReference>
<evidence type="ECO:0000313" key="3">
    <source>
        <dbReference type="Proteomes" id="UP000199518"/>
    </source>
</evidence>
<accession>A0A1I3E172</accession>
<dbReference type="Proteomes" id="UP000199518">
    <property type="component" value="Unassembled WGS sequence"/>
</dbReference>
<dbReference type="GO" id="GO:0003677">
    <property type="term" value="F:DNA binding"/>
    <property type="evidence" value="ECO:0007669"/>
    <property type="project" value="UniProtKB-KW"/>
</dbReference>
<dbReference type="PANTHER" id="PTHR30634">
    <property type="entry name" value="OUTER MEMBRANE LOLAB LIPOPROTEIN INSERTION APPARATUS"/>
    <property type="match status" value="1"/>
</dbReference>